<gene>
    <name evidence="3" type="ORF">B0H16DRAFT_1462887</name>
</gene>
<dbReference type="Proteomes" id="UP001215598">
    <property type="component" value="Unassembled WGS sequence"/>
</dbReference>
<feature type="compositionally biased region" description="Basic and acidic residues" evidence="1">
    <location>
        <begin position="208"/>
        <end position="221"/>
    </location>
</feature>
<comment type="caution">
    <text evidence="3">The sequence shown here is derived from an EMBL/GenBank/DDBJ whole genome shotgun (WGS) entry which is preliminary data.</text>
</comment>
<name>A0AAD7N4D1_9AGAR</name>
<dbReference type="AlphaFoldDB" id="A0AAD7N4D1"/>
<proteinExistence type="predicted"/>
<feature type="region of interest" description="Disordered" evidence="1">
    <location>
        <begin position="208"/>
        <end position="241"/>
    </location>
</feature>
<protein>
    <submittedName>
        <fullName evidence="3">Uncharacterized protein</fullName>
    </submittedName>
</protein>
<reference evidence="3" key="1">
    <citation type="submission" date="2023-03" db="EMBL/GenBank/DDBJ databases">
        <title>Massive genome expansion in bonnet fungi (Mycena s.s.) driven by repeated elements and novel gene families across ecological guilds.</title>
        <authorList>
            <consortium name="Lawrence Berkeley National Laboratory"/>
            <person name="Harder C.B."/>
            <person name="Miyauchi S."/>
            <person name="Viragh M."/>
            <person name="Kuo A."/>
            <person name="Thoen E."/>
            <person name="Andreopoulos B."/>
            <person name="Lu D."/>
            <person name="Skrede I."/>
            <person name="Drula E."/>
            <person name="Henrissat B."/>
            <person name="Morin E."/>
            <person name="Kohler A."/>
            <person name="Barry K."/>
            <person name="LaButti K."/>
            <person name="Morin E."/>
            <person name="Salamov A."/>
            <person name="Lipzen A."/>
            <person name="Mereny Z."/>
            <person name="Hegedus B."/>
            <person name="Baldrian P."/>
            <person name="Stursova M."/>
            <person name="Weitz H."/>
            <person name="Taylor A."/>
            <person name="Grigoriev I.V."/>
            <person name="Nagy L.G."/>
            <person name="Martin F."/>
            <person name="Kauserud H."/>
        </authorList>
    </citation>
    <scope>NUCLEOTIDE SEQUENCE</scope>
    <source>
        <strain evidence="3">CBHHK182m</strain>
    </source>
</reference>
<keyword evidence="2" id="KW-1133">Transmembrane helix</keyword>
<keyword evidence="2" id="KW-0472">Membrane</keyword>
<accession>A0AAD7N4D1</accession>
<feature type="transmembrane region" description="Helical" evidence="2">
    <location>
        <begin position="154"/>
        <end position="176"/>
    </location>
</feature>
<sequence length="241" mass="26645">MEFRIDSASIGSAYGLGGSARHGLPLVATTAQNEMYKSFRRTRHPGIHFIRVGVKSEVTSYLPLGAGYLHPQGQGALCPSANWTLVTHRAVESVSDYARACHTIGGMYDFSQFKLGDSVDDLANGWIIAESLFTVFVWAFFFIAAYAARSNLRFLIDVTPGVVGTANILIYVRVGFYDGHTSLRPRRRRLLSDSRALNPLRVRSRDDTSRYYRPTDRRGREPLTLGEDAGSGTHVNGNKAV</sequence>
<evidence type="ECO:0000256" key="1">
    <source>
        <dbReference type="SAM" id="MobiDB-lite"/>
    </source>
</evidence>
<keyword evidence="2" id="KW-0812">Transmembrane</keyword>
<evidence type="ECO:0000313" key="3">
    <source>
        <dbReference type="EMBL" id="KAJ7745048.1"/>
    </source>
</evidence>
<feature type="transmembrane region" description="Helical" evidence="2">
    <location>
        <begin position="127"/>
        <end position="148"/>
    </location>
</feature>
<evidence type="ECO:0000313" key="4">
    <source>
        <dbReference type="Proteomes" id="UP001215598"/>
    </source>
</evidence>
<organism evidence="3 4">
    <name type="scientific">Mycena metata</name>
    <dbReference type="NCBI Taxonomy" id="1033252"/>
    <lineage>
        <taxon>Eukaryota</taxon>
        <taxon>Fungi</taxon>
        <taxon>Dikarya</taxon>
        <taxon>Basidiomycota</taxon>
        <taxon>Agaricomycotina</taxon>
        <taxon>Agaricomycetes</taxon>
        <taxon>Agaricomycetidae</taxon>
        <taxon>Agaricales</taxon>
        <taxon>Marasmiineae</taxon>
        <taxon>Mycenaceae</taxon>
        <taxon>Mycena</taxon>
    </lineage>
</organism>
<evidence type="ECO:0000256" key="2">
    <source>
        <dbReference type="SAM" id="Phobius"/>
    </source>
</evidence>
<dbReference type="EMBL" id="JARKIB010000084">
    <property type="protein sequence ID" value="KAJ7745048.1"/>
    <property type="molecule type" value="Genomic_DNA"/>
</dbReference>
<keyword evidence="4" id="KW-1185">Reference proteome</keyword>